<dbReference type="PANTHER" id="PTHR42770:SF7">
    <property type="entry name" value="MEMBRANE PROTEIN"/>
    <property type="match status" value="1"/>
</dbReference>
<evidence type="ECO:0000256" key="2">
    <source>
        <dbReference type="ARBA" id="ARBA00022692"/>
    </source>
</evidence>
<protein>
    <submittedName>
        <fullName evidence="7">Ethanolamine permease</fullName>
    </submittedName>
</protein>
<keyword evidence="3 5" id="KW-1133">Transmembrane helix</keyword>
<evidence type="ECO:0000256" key="5">
    <source>
        <dbReference type="SAM" id="Phobius"/>
    </source>
</evidence>
<name>A0ABZ2PC65_9NOCA</name>
<organism evidence="7 8">
    <name type="scientific">Rhodococcus sovatensis</name>
    <dbReference type="NCBI Taxonomy" id="1805840"/>
    <lineage>
        <taxon>Bacteria</taxon>
        <taxon>Bacillati</taxon>
        <taxon>Actinomycetota</taxon>
        <taxon>Actinomycetes</taxon>
        <taxon>Mycobacteriales</taxon>
        <taxon>Nocardiaceae</taxon>
        <taxon>Rhodococcus</taxon>
    </lineage>
</organism>
<dbReference type="InterPro" id="IPR050367">
    <property type="entry name" value="APC_superfamily"/>
</dbReference>
<proteinExistence type="predicted"/>
<feature type="domain" description="Amino acid permease/ SLC12A" evidence="6">
    <location>
        <begin position="49"/>
        <end position="449"/>
    </location>
</feature>
<accession>A0ABZ2PC65</accession>
<dbReference type="Gene3D" id="1.20.1740.10">
    <property type="entry name" value="Amino acid/polyamine transporter I"/>
    <property type="match status" value="1"/>
</dbReference>
<feature type="transmembrane region" description="Helical" evidence="5">
    <location>
        <begin position="371"/>
        <end position="389"/>
    </location>
</feature>
<keyword evidence="8" id="KW-1185">Reference proteome</keyword>
<feature type="transmembrane region" description="Helical" evidence="5">
    <location>
        <begin position="105"/>
        <end position="136"/>
    </location>
</feature>
<dbReference type="InterPro" id="IPR004757">
    <property type="entry name" value="EtNH_permease"/>
</dbReference>
<gene>
    <name evidence="7" type="primary">eat</name>
    <name evidence="7" type="ORF">WDS16_14155</name>
</gene>
<feature type="transmembrane region" description="Helical" evidence="5">
    <location>
        <begin position="435"/>
        <end position="453"/>
    </location>
</feature>
<dbReference type="InterPro" id="IPR004841">
    <property type="entry name" value="AA-permease/SLC12A_dom"/>
</dbReference>
<evidence type="ECO:0000256" key="1">
    <source>
        <dbReference type="ARBA" id="ARBA00004141"/>
    </source>
</evidence>
<dbReference type="NCBIfam" id="TIGR00908">
    <property type="entry name" value="2A0305"/>
    <property type="match status" value="1"/>
</dbReference>
<evidence type="ECO:0000259" key="6">
    <source>
        <dbReference type="Pfam" id="PF00324"/>
    </source>
</evidence>
<dbReference type="EMBL" id="CP147846">
    <property type="protein sequence ID" value="WXG66450.1"/>
    <property type="molecule type" value="Genomic_DNA"/>
</dbReference>
<evidence type="ECO:0000313" key="7">
    <source>
        <dbReference type="EMBL" id="WXG66450.1"/>
    </source>
</evidence>
<feature type="transmembrane region" description="Helical" evidence="5">
    <location>
        <begin position="257"/>
        <end position="283"/>
    </location>
</feature>
<reference evidence="7 8" key="1">
    <citation type="submission" date="2024-03" db="EMBL/GenBank/DDBJ databases">
        <title>Natural products discovery in diverse microorganisms through a two-stage MS feature dereplication strategy.</title>
        <authorList>
            <person name="Zhang R."/>
        </authorList>
    </citation>
    <scope>NUCLEOTIDE SEQUENCE [LARGE SCALE GENOMIC DNA]</scope>
    <source>
        <strain evidence="7 8">18930</strain>
    </source>
</reference>
<comment type="subcellular location">
    <subcellularLocation>
        <location evidence="1">Membrane</location>
        <topology evidence="1">Multi-pass membrane protein</topology>
    </subcellularLocation>
</comment>
<dbReference type="RefSeq" id="WP_338885896.1">
    <property type="nucleotide sequence ID" value="NZ_CP147846.1"/>
</dbReference>
<sequence length="478" mass="49649">MSTKPTGAHHDGTESHVEGSEYLAKRQLKKGTAGWVLLAGLGVSYVISGDYSGWNFGLEQGGFGGLLIAGIVIAGMYLAMVLGMAEMSSALPAAGGGYTFARRALGPWGGFATGTAILIEYAIAPAAIATFIGAYVESLGLFGITDGWWVYLAVYAIFIGIHLAGAGEALKIMFVITAIALVGLVIFALSAVGQFDSANLTDIAPTDAAGASSFLPFGYLGIWAAVPFAIWFFLAIEGVPLAAEEAKDPTKNVPRGIIAAMAVLLVTGAGVLFLVTGAGGAEAMQASGNPLVEALGDSSAAKVVNYIGLAGLIASFFSIMYAYSRQLFALSRAGYLPKTLSVTNSRKAPTLALIVPGVIGFLLSLTGQGAMLLNMAVFGAALSYVLMMVSHIVLRRKEPHMERPYRTPGGIATTGFALVIAALAVVATFLVDSTAALWCLAVFAAFMVYFGVYSRHHLVANSPDEEFAALAEAEAELE</sequence>
<feature type="transmembrane region" description="Helical" evidence="5">
    <location>
        <begin position="348"/>
        <end position="365"/>
    </location>
</feature>
<feature type="transmembrane region" description="Helical" evidence="5">
    <location>
        <begin position="303"/>
        <end position="323"/>
    </location>
</feature>
<evidence type="ECO:0000256" key="4">
    <source>
        <dbReference type="ARBA" id="ARBA00023136"/>
    </source>
</evidence>
<dbReference type="Pfam" id="PF00324">
    <property type="entry name" value="AA_permease"/>
    <property type="match status" value="1"/>
</dbReference>
<feature type="transmembrane region" description="Helical" evidence="5">
    <location>
        <begin position="32"/>
        <end position="51"/>
    </location>
</feature>
<evidence type="ECO:0000256" key="3">
    <source>
        <dbReference type="ARBA" id="ARBA00022989"/>
    </source>
</evidence>
<dbReference type="PANTHER" id="PTHR42770">
    <property type="entry name" value="AMINO ACID TRANSPORTER-RELATED"/>
    <property type="match status" value="1"/>
</dbReference>
<keyword evidence="4 5" id="KW-0472">Membrane</keyword>
<feature type="transmembrane region" description="Helical" evidence="5">
    <location>
        <begin position="63"/>
        <end position="85"/>
    </location>
</feature>
<feature type="transmembrane region" description="Helical" evidence="5">
    <location>
        <begin position="213"/>
        <end position="236"/>
    </location>
</feature>
<keyword evidence="2 5" id="KW-0812">Transmembrane</keyword>
<feature type="transmembrane region" description="Helical" evidence="5">
    <location>
        <begin position="148"/>
        <end position="165"/>
    </location>
</feature>
<feature type="transmembrane region" description="Helical" evidence="5">
    <location>
        <begin position="172"/>
        <end position="193"/>
    </location>
</feature>
<feature type="transmembrane region" description="Helical" evidence="5">
    <location>
        <begin position="410"/>
        <end position="429"/>
    </location>
</feature>
<evidence type="ECO:0000313" key="8">
    <source>
        <dbReference type="Proteomes" id="UP001432000"/>
    </source>
</evidence>
<dbReference type="Proteomes" id="UP001432000">
    <property type="component" value="Chromosome"/>
</dbReference>
<dbReference type="PIRSF" id="PIRSF006060">
    <property type="entry name" value="AA_transporter"/>
    <property type="match status" value="1"/>
</dbReference>